<evidence type="ECO:0000256" key="2">
    <source>
        <dbReference type="SAM" id="Phobius"/>
    </source>
</evidence>
<evidence type="ECO:0000313" key="4">
    <source>
        <dbReference type="Proteomes" id="UP001152320"/>
    </source>
</evidence>
<dbReference type="GO" id="GO:0007034">
    <property type="term" value="P:vacuolar transport"/>
    <property type="evidence" value="ECO:0007669"/>
    <property type="project" value="InterPro"/>
</dbReference>
<keyword evidence="2" id="KW-0472">Membrane</keyword>
<comment type="caution">
    <text evidence="3">The sequence shown here is derived from an EMBL/GenBank/DDBJ whole genome shotgun (WGS) entry which is preliminary data.</text>
</comment>
<keyword evidence="2" id="KW-0812">Transmembrane</keyword>
<dbReference type="AlphaFoldDB" id="A0A9Q1H8M1"/>
<keyword evidence="4" id="KW-1185">Reference proteome</keyword>
<gene>
    <name evidence="3" type="ORF">HOLleu_17848</name>
</gene>
<name>A0A9Q1H8M1_HOLLE</name>
<dbReference type="EMBL" id="JAIZAY010000008">
    <property type="protein sequence ID" value="KAJ8037109.1"/>
    <property type="molecule type" value="Genomic_DNA"/>
</dbReference>
<feature type="transmembrane region" description="Helical" evidence="2">
    <location>
        <begin position="131"/>
        <end position="150"/>
    </location>
</feature>
<accession>A0A9Q1H8M1</accession>
<reference evidence="3" key="1">
    <citation type="submission" date="2021-10" db="EMBL/GenBank/DDBJ databases">
        <title>Tropical sea cucumber genome reveals ecological adaptation and Cuvierian tubules defense mechanism.</title>
        <authorList>
            <person name="Chen T."/>
        </authorList>
    </citation>
    <scope>NUCLEOTIDE SEQUENCE</scope>
    <source>
        <strain evidence="3">Nanhai2018</strain>
        <tissue evidence="3">Muscle</tissue>
    </source>
</reference>
<evidence type="ECO:0000313" key="3">
    <source>
        <dbReference type="EMBL" id="KAJ8037109.1"/>
    </source>
</evidence>
<protein>
    <submittedName>
        <fullName evidence="3">Charged multivesicular body protein 6</fullName>
    </submittedName>
</protein>
<dbReference type="Proteomes" id="UP001152320">
    <property type="component" value="Chromosome 8"/>
</dbReference>
<dbReference type="InterPro" id="IPR005024">
    <property type="entry name" value="Snf7_fam"/>
</dbReference>
<proteinExistence type="inferred from homology"/>
<dbReference type="Pfam" id="PF03357">
    <property type="entry name" value="Snf7"/>
    <property type="match status" value="1"/>
</dbReference>
<organism evidence="3 4">
    <name type="scientific">Holothuria leucospilota</name>
    <name type="common">Black long sea cucumber</name>
    <name type="synonym">Mertensiothuria leucospilota</name>
    <dbReference type="NCBI Taxonomy" id="206669"/>
    <lineage>
        <taxon>Eukaryota</taxon>
        <taxon>Metazoa</taxon>
        <taxon>Echinodermata</taxon>
        <taxon>Eleutherozoa</taxon>
        <taxon>Echinozoa</taxon>
        <taxon>Holothuroidea</taxon>
        <taxon>Aspidochirotacea</taxon>
        <taxon>Aspidochirotida</taxon>
        <taxon>Holothuriidae</taxon>
        <taxon>Holothuria</taxon>
    </lineage>
</organism>
<evidence type="ECO:0000256" key="1">
    <source>
        <dbReference type="ARBA" id="ARBA00006190"/>
    </source>
</evidence>
<dbReference type="OrthoDB" id="441172at2759"/>
<sequence>MSLFRRSRVTEQDKIVLEMKHARDMIQQSQKKIELNLEKERQLVKTLIQDGMKEKALQHIKKMREHKQKLVRLDGELEKLEKKIFELDFYKIQADIEDTLRNVNENLQRSDEILGEDRDGSADVTKHYKTALLLVGGILGACAVAVVMMVSQSSS</sequence>
<comment type="similarity">
    <text evidence="1">Belongs to the SNF7 family.</text>
</comment>
<keyword evidence="2" id="KW-1133">Transmembrane helix</keyword>